<reference evidence="2 3" key="1">
    <citation type="journal article" date="2017" name="Curr. Biol.">
        <title>Genome architecture and evolution of a unichromosomal asexual nematode.</title>
        <authorList>
            <person name="Fradin H."/>
            <person name="Zegar C."/>
            <person name="Gutwein M."/>
            <person name="Lucas J."/>
            <person name="Kovtun M."/>
            <person name="Corcoran D."/>
            <person name="Baugh L.R."/>
            <person name="Kiontke K."/>
            <person name="Gunsalus K."/>
            <person name="Fitch D.H."/>
            <person name="Piano F."/>
        </authorList>
    </citation>
    <scope>NUCLEOTIDE SEQUENCE [LARGE SCALE GENOMIC DNA]</scope>
    <source>
        <strain evidence="2">PF1309</strain>
    </source>
</reference>
<accession>A0A2A2LFT1</accession>
<gene>
    <name evidence="2" type="ORF">WR25_08514</name>
</gene>
<proteinExistence type="predicted"/>
<sequence length="295" mass="33741">MSTESLRIMTFNTWNTGRNVEDGLHKLARHIALVNPDAVGLQEIMTPDNFSALTQMLGPSWTGIYKDAHYPDSAILTRHKFQTNSTFQTEWCIAAKIELTNSQESISMANCHLDYTSYGPYAAYNKMVTKLDQIMAGEFSGRAQGIYELIQHDKMKLWIKKSNLTPLIVTGDFNAPSHLDWTDDVKKIHGDWKVVWPSSKAMEDAGFVDSYYVTNRHSPPSDGYTWSTVNKFNPDWNYTIPEPMDRIDFIFSQGRIKPAASTRYAGTESLKRIPYHQQNDYPSDHYAVVSDFRFL</sequence>
<dbReference type="PANTHER" id="PTHR41349">
    <property type="match status" value="1"/>
</dbReference>
<comment type="caution">
    <text evidence="2">The sequence shown here is derived from an EMBL/GenBank/DDBJ whole genome shotgun (WGS) entry which is preliminary data.</text>
</comment>
<organism evidence="2 3">
    <name type="scientific">Diploscapter pachys</name>
    <dbReference type="NCBI Taxonomy" id="2018661"/>
    <lineage>
        <taxon>Eukaryota</taxon>
        <taxon>Metazoa</taxon>
        <taxon>Ecdysozoa</taxon>
        <taxon>Nematoda</taxon>
        <taxon>Chromadorea</taxon>
        <taxon>Rhabditida</taxon>
        <taxon>Rhabditina</taxon>
        <taxon>Rhabditomorpha</taxon>
        <taxon>Rhabditoidea</taxon>
        <taxon>Rhabditidae</taxon>
        <taxon>Diploscapter</taxon>
    </lineage>
</organism>
<dbReference type="SUPFAM" id="SSF56219">
    <property type="entry name" value="DNase I-like"/>
    <property type="match status" value="1"/>
</dbReference>
<evidence type="ECO:0000313" key="2">
    <source>
        <dbReference type="EMBL" id="PAV84958.1"/>
    </source>
</evidence>
<dbReference type="EMBL" id="LIAE01006810">
    <property type="protein sequence ID" value="PAV84958.1"/>
    <property type="molecule type" value="Genomic_DNA"/>
</dbReference>
<evidence type="ECO:0000313" key="3">
    <source>
        <dbReference type="Proteomes" id="UP000218231"/>
    </source>
</evidence>
<dbReference type="InterPro" id="IPR036691">
    <property type="entry name" value="Endo/exonu/phosph_ase_sf"/>
</dbReference>
<dbReference type="InterPro" id="IPR005135">
    <property type="entry name" value="Endo/exonuclease/phosphatase"/>
</dbReference>
<protein>
    <recommendedName>
        <fullName evidence="1">Endonuclease/exonuclease/phosphatase domain-containing protein</fullName>
    </recommendedName>
</protein>
<dbReference type="PANTHER" id="PTHR41349:SF1">
    <property type="entry name" value="PROTEIN CBG08683"/>
    <property type="match status" value="1"/>
</dbReference>
<dbReference type="Proteomes" id="UP000218231">
    <property type="component" value="Unassembled WGS sequence"/>
</dbReference>
<feature type="domain" description="Endonuclease/exonuclease/phosphatase" evidence="1">
    <location>
        <begin position="9"/>
        <end position="285"/>
    </location>
</feature>
<keyword evidence="3" id="KW-1185">Reference proteome</keyword>
<evidence type="ECO:0000259" key="1">
    <source>
        <dbReference type="Pfam" id="PF03372"/>
    </source>
</evidence>
<dbReference type="STRING" id="2018661.A0A2A2LFT1"/>
<dbReference type="AlphaFoldDB" id="A0A2A2LFT1"/>
<dbReference type="Pfam" id="PF03372">
    <property type="entry name" value="Exo_endo_phos"/>
    <property type="match status" value="1"/>
</dbReference>
<name>A0A2A2LFT1_9BILA</name>
<dbReference type="GO" id="GO:0003824">
    <property type="term" value="F:catalytic activity"/>
    <property type="evidence" value="ECO:0007669"/>
    <property type="project" value="InterPro"/>
</dbReference>
<dbReference type="Gene3D" id="3.60.10.10">
    <property type="entry name" value="Endonuclease/exonuclease/phosphatase"/>
    <property type="match status" value="1"/>
</dbReference>
<dbReference type="OrthoDB" id="276515at2759"/>